<keyword evidence="2" id="KW-1185">Reference proteome</keyword>
<name>A0A0E9N161_9BACT</name>
<proteinExistence type="predicted"/>
<accession>A0A0E9N161</accession>
<protein>
    <submittedName>
        <fullName evidence="1">Uncharacterized protein</fullName>
    </submittedName>
</protein>
<dbReference type="RefSeq" id="WP_046369603.1">
    <property type="nucleotide sequence ID" value="NZ_BBWV01000002.1"/>
</dbReference>
<dbReference type="Proteomes" id="UP000033121">
    <property type="component" value="Unassembled WGS sequence"/>
</dbReference>
<evidence type="ECO:0000313" key="1">
    <source>
        <dbReference type="EMBL" id="GAO43767.1"/>
    </source>
</evidence>
<dbReference type="STRING" id="1220578.FPE01S_02_08730"/>
<dbReference type="AlphaFoldDB" id="A0A0E9N161"/>
<organism evidence="1 2">
    <name type="scientific">Flavihumibacter petaseus NBRC 106054</name>
    <dbReference type="NCBI Taxonomy" id="1220578"/>
    <lineage>
        <taxon>Bacteria</taxon>
        <taxon>Pseudomonadati</taxon>
        <taxon>Bacteroidota</taxon>
        <taxon>Chitinophagia</taxon>
        <taxon>Chitinophagales</taxon>
        <taxon>Chitinophagaceae</taxon>
        <taxon>Flavihumibacter</taxon>
    </lineage>
</organism>
<gene>
    <name evidence="1" type="ORF">FPE01S_02_08730</name>
</gene>
<comment type="caution">
    <text evidence="1">The sequence shown here is derived from an EMBL/GenBank/DDBJ whole genome shotgun (WGS) entry which is preliminary data.</text>
</comment>
<dbReference type="EMBL" id="BBWV01000002">
    <property type="protein sequence ID" value="GAO43767.1"/>
    <property type="molecule type" value="Genomic_DNA"/>
</dbReference>
<evidence type="ECO:0000313" key="2">
    <source>
        <dbReference type="Proteomes" id="UP000033121"/>
    </source>
</evidence>
<reference evidence="1 2" key="1">
    <citation type="submission" date="2015-04" db="EMBL/GenBank/DDBJ databases">
        <title>Whole genome shotgun sequence of Flavihumibacter petaseus NBRC 106054.</title>
        <authorList>
            <person name="Miyazawa S."/>
            <person name="Hosoyama A."/>
            <person name="Hashimoto M."/>
            <person name="Noguchi M."/>
            <person name="Tsuchikane K."/>
            <person name="Ohji S."/>
            <person name="Yamazoe A."/>
            <person name="Ichikawa N."/>
            <person name="Kimura A."/>
            <person name="Fujita N."/>
        </authorList>
    </citation>
    <scope>NUCLEOTIDE SEQUENCE [LARGE SCALE GENOMIC DNA]</scope>
    <source>
        <strain evidence="1 2">NBRC 106054</strain>
    </source>
</reference>
<sequence>MAHQSVQQKYETLVDKVRRMRKHQINWFNLRVSDDLRAAKKLEREVDALLSQEIPIQKPNQTDLFNGNRS</sequence>